<dbReference type="InterPro" id="IPR002933">
    <property type="entry name" value="Peptidase_M20"/>
</dbReference>
<dbReference type="RefSeq" id="WP_264813977.1">
    <property type="nucleotide sequence ID" value="NZ_BAPV01000002.1"/>
</dbReference>
<dbReference type="SUPFAM" id="SSF53187">
    <property type="entry name" value="Zn-dependent exopeptidases"/>
    <property type="match status" value="1"/>
</dbReference>
<evidence type="ECO:0000313" key="3">
    <source>
        <dbReference type="EMBL" id="GBQ83111.1"/>
    </source>
</evidence>
<keyword evidence="4" id="KW-1185">Reference proteome</keyword>
<feature type="domain" description="Peptidase M20 dimerisation" evidence="2">
    <location>
        <begin position="185"/>
        <end position="277"/>
    </location>
</feature>
<dbReference type="InterPro" id="IPR036264">
    <property type="entry name" value="Bact_exopeptidase_dim_dom"/>
</dbReference>
<dbReference type="InterPro" id="IPR011650">
    <property type="entry name" value="Peptidase_M20_dimer"/>
</dbReference>
<keyword evidence="1" id="KW-0378">Hydrolase</keyword>
<sequence>MSSLLADLAPLRDEFVALRHDLHTHPELGFEEKRTSAIVAQKLESWGYTVDRGFAGTGLVATLRLGTGTKTIGLRAEMDALPILETSNVPWQSAHKGTSHMCGHDGHTTMLLCAARYLASSRSFDGTLHLIFQPAEELLCGGSHMIDDGVFEKYPCDILFAQHNMPGYPAGNFYFHKQAAMASSDTVKITVNGTGGHGAFPQKARDPLLACAHLVTALQSIVSRNVDPFAPAVVTIGALTCGTAANVIPSQGEMLLTIRTMTDTVRELVLSRVTDIATLTAESFGCAARVDHLNGSPVLVNDAGAIDMARSVAAGIMGDDHCHDGPAFMGSEDFAFMLQAHPNGCYWFIGNGTEGCNSVPLHNGGFDFNDANILPGAAMFVGLVQRYLTPAQIS</sequence>
<dbReference type="PANTHER" id="PTHR11014">
    <property type="entry name" value="PEPTIDASE M20 FAMILY MEMBER"/>
    <property type="match status" value="1"/>
</dbReference>
<dbReference type="InterPro" id="IPR017439">
    <property type="entry name" value="Amidohydrolase"/>
</dbReference>
<accession>A0ABQ0PW53</accession>
<proteinExistence type="predicted"/>
<reference evidence="3" key="1">
    <citation type="submission" date="2013-04" db="EMBL/GenBank/DDBJ databases">
        <title>The genome sequencing project of 58 acetic acid bacteria.</title>
        <authorList>
            <person name="Okamoto-Kainuma A."/>
            <person name="Ishikawa M."/>
            <person name="Umino S."/>
            <person name="Koizumi Y."/>
            <person name="Shiwa Y."/>
            <person name="Yoshikawa H."/>
            <person name="Matsutani M."/>
            <person name="Matsushita K."/>
        </authorList>
    </citation>
    <scope>NUCLEOTIDE SEQUENCE</scope>
    <source>
        <strain evidence="3">NRIC 0535</strain>
    </source>
</reference>
<dbReference type="Gene3D" id="3.40.630.10">
    <property type="entry name" value="Zn peptidases"/>
    <property type="match status" value="1"/>
</dbReference>
<dbReference type="CDD" id="cd05666">
    <property type="entry name" value="M20_Acy1-like"/>
    <property type="match status" value="1"/>
</dbReference>
<dbReference type="Pfam" id="PF07687">
    <property type="entry name" value="M20_dimer"/>
    <property type="match status" value="1"/>
</dbReference>
<dbReference type="NCBIfam" id="TIGR01891">
    <property type="entry name" value="amidohydrolases"/>
    <property type="match status" value="1"/>
</dbReference>
<gene>
    <name evidence="3" type="ORF">AA0535_0163</name>
</gene>
<dbReference type="Proteomes" id="UP001062776">
    <property type="component" value="Unassembled WGS sequence"/>
</dbReference>
<name>A0ABQ0PW53_9PROT</name>
<dbReference type="PIRSF" id="PIRSF005962">
    <property type="entry name" value="Pept_M20D_amidohydro"/>
    <property type="match status" value="1"/>
</dbReference>
<comment type="caution">
    <text evidence="3">The sequence shown here is derived from an EMBL/GenBank/DDBJ whole genome shotgun (WGS) entry which is preliminary data.</text>
</comment>
<evidence type="ECO:0000313" key="4">
    <source>
        <dbReference type="Proteomes" id="UP001062776"/>
    </source>
</evidence>
<dbReference type="Gene3D" id="3.30.70.360">
    <property type="match status" value="1"/>
</dbReference>
<dbReference type="PANTHER" id="PTHR11014:SF63">
    <property type="entry name" value="METALLOPEPTIDASE, PUTATIVE (AFU_ORTHOLOGUE AFUA_6G09600)-RELATED"/>
    <property type="match status" value="1"/>
</dbReference>
<dbReference type="SUPFAM" id="SSF55031">
    <property type="entry name" value="Bacterial exopeptidase dimerisation domain"/>
    <property type="match status" value="1"/>
</dbReference>
<dbReference type="Pfam" id="PF01546">
    <property type="entry name" value="Peptidase_M20"/>
    <property type="match status" value="1"/>
</dbReference>
<dbReference type="EMBL" id="BAPV01000002">
    <property type="protein sequence ID" value="GBQ83111.1"/>
    <property type="molecule type" value="Genomic_DNA"/>
</dbReference>
<evidence type="ECO:0000256" key="1">
    <source>
        <dbReference type="ARBA" id="ARBA00022801"/>
    </source>
</evidence>
<evidence type="ECO:0000259" key="2">
    <source>
        <dbReference type="Pfam" id="PF07687"/>
    </source>
</evidence>
<protein>
    <submittedName>
        <fullName evidence="3">Metal-dependent amidase</fullName>
    </submittedName>
</protein>
<organism evidence="3 4">
    <name type="scientific">Asaia krungthepensis NRIC 0535</name>
    <dbReference type="NCBI Taxonomy" id="1307925"/>
    <lineage>
        <taxon>Bacteria</taxon>
        <taxon>Pseudomonadati</taxon>
        <taxon>Pseudomonadota</taxon>
        <taxon>Alphaproteobacteria</taxon>
        <taxon>Acetobacterales</taxon>
        <taxon>Acetobacteraceae</taxon>
        <taxon>Asaia</taxon>
    </lineage>
</organism>